<dbReference type="Pfam" id="PF20159">
    <property type="entry name" value="YidB"/>
    <property type="match status" value="1"/>
</dbReference>
<name>A0A2U8FG89_9PAST</name>
<dbReference type="InterPro" id="IPR045372">
    <property type="entry name" value="YidB"/>
</dbReference>
<dbReference type="Proteomes" id="UP000244920">
    <property type="component" value="Chromosome"/>
</dbReference>
<dbReference type="KEGG" id="apor:DDU33_00060"/>
<dbReference type="Gene3D" id="1.10.10.690">
    <property type="entry name" value="YidB-like"/>
    <property type="match status" value="1"/>
</dbReference>
<proteinExistence type="predicted"/>
<gene>
    <name evidence="1" type="ORF">DDU33_00060</name>
</gene>
<dbReference type="RefSeq" id="WP_005818921.1">
    <property type="nucleotide sequence ID" value="NZ_CP029206.1"/>
</dbReference>
<protein>
    <submittedName>
        <fullName evidence="1">DUF937 domain-containing protein</fullName>
    </submittedName>
</protein>
<keyword evidence="2" id="KW-1185">Reference proteome</keyword>
<organism evidence="1 2">
    <name type="scientific">Actinobacillus porcitonsillarum</name>
    <dbReference type="NCBI Taxonomy" id="189834"/>
    <lineage>
        <taxon>Bacteria</taxon>
        <taxon>Pseudomonadati</taxon>
        <taxon>Pseudomonadota</taxon>
        <taxon>Gammaproteobacteria</taxon>
        <taxon>Pasteurellales</taxon>
        <taxon>Pasteurellaceae</taxon>
        <taxon>Actinobacillus</taxon>
    </lineage>
</organism>
<evidence type="ECO:0000313" key="2">
    <source>
        <dbReference type="Proteomes" id="UP000244920"/>
    </source>
</evidence>
<dbReference type="SUPFAM" id="SSF140804">
    <property type="entry name" value="YidB-like"/>
    <property type="match status" value="1"/>
</dbReference>
<dbReference type="EMBL" id="CP029206">
    <property type="protein sequence ID" value="AWI49988.1"/>
    <property type="molecule type" value="Genomic_DNA"/>
</dbReference>
<sequence length="141" mass="14919">MLGNILGSIASSVLSGNNSNQSIAMQLIQSLLQSEGGIEGLIQRFNQSGLDDLLKSWISPNEENAPISNQQIVEVVGEDNLRSAAETAGVDTKDAGDILAEYLPKLVNMLTPDGQLPDLKNLNTDDLLAQAAKGVLGKLFS</sequence>
<reference evidence="2" key="1">
    <citation type="submission" date="2018-05" db="EMBL/GenBank/DDBJ databases">
        <title>Complete genome sequence of Actinobacillus porcitonsillarum reference strain 9953L55 (CCUG 46996).</title>
        <authorList>
            <person name="Dona V."/>
            <person name="Perreten V."/>
        </authorList>
    </citation>
    <scope>NUCLEOTIDE SEQUENCE [LARGE SCALE GENOMIC DNA]</scope>
    <source>
        <strain evidence="2">9953L55</strain>
    </source>
</reference>
<dbReference type="InterPro" id="IPR027405">
    <property type="entry name" value="YidB-like"/>
</dbReference>
<dbReference type="AlphaFoldDB" id="A0A2U8FG89"/>
<evidence type="ECO:0000313" key="1">
    <source>
        <dbReference type="EMBL" id="AWI49988.1"/>
    </source>
</evidence>
<accession>A0A2U8FG89</accession>